<dbReference type="Pfam" id="PF01392">
    <property type="entry name" value="Fz"/>
    <property type="match status" value="1"/>
</dbReference>
<evidence type="ECO:0000256" key="11">
    <source>
        <dbReference type="SAM" id="MobiDB-lite"/>
    </source>
</evidence>
<dbReference type="InterPro" id="IPR015526">
    <property type="entry name" value="Frizzled/SFRP"/>
</dbReference>
<keyword evidence="8 10" id="KW-1015">Disulfide bond</keyword>
<feature type="disulfide bond" evidence="10">
    <location>
        <begin position="96"/>
        <end position="142"/>
    </location>
</feature>
<dbReference type="Gene3D" id="1.10.2000.10">
    <property type="entry name" value="Frizzled cysteine-rich domain"/>
    <property type="match status" value="1"/>
</dbReference>
<evidence type="ECO:0000256" key="2">
    <source>
        <dbReference type="ARBA" id="ARBA00010054"/>
    </source>
</evidence>
<dbReference type="PROSITE" id="PS50189">
    <property type="entry name" value="NTR"/>
    <property type="match status" value="1"/>
</dbReference>
<feature type="compositionally biased region" description="Basic residues" evidence="11">
    <location>
        <begin position="350"/>
        <end position="360"/>
    </location>
</feature>
<evidence type="ECO:0000256" key="5">
    <source>
        <dbReference type="ARBA" id="ARBA00022687"/>
    </source>
</evidence>
<evidence type="ECO:0000313" key="14">
    <source>
        <dbReference type="Proteomes" id="UP000001554"/>
    </source>
</evidence>
<dbReference type="PANTHER" id="PTHR11309">
    <property type="entry name" value="FRIZZLED"/>
    <property type="match status" value="1"/>
</dbReference>
<keyword evidence="7" id="KW-0221">Differentiation</keyword>
<protein>
    <recommendedName>
        <fullName evidence="9">Secreted frizzled-related protein 2</fullName>
    </recommendedName>
</protein>
<feature type="compositionally biased region" description="Gly residues" evidence="11">
    <location>
        <begin position="339"/>
        <end position="349"/>
    </location>
</feature>
<keyword evidence="14" id="KW-1185">Reference proteome</keyword>
<dbReference type="InterPro" id="IPR036790">
    <property type="entry name" value="Frizzled_dom_sf"/>
</dbReference>
<dbReference type="SUPFAM" id="SSF63501">
    <property type="entry name" value="Frizzled cysteine-rich domain"/>
    <property type="match status" value="1"/>
</dbReference>
<dbReference type="OrthoDB" id="10053709at2759"/>
<feature type="region of interest" description="Disordered" evidence="11">
    <location>
        <begin position="328"/>
        <end position="360"/>
    </location>
</feature>
<keyword evidence="4" id="KW-0964">Secreted</keyword>
<keyword evidence="6" id="KW-0732">Signal</keyword>
<comment type="similarity">
    <text evidence="2">Belongs to the secreted frizzled-related protein (sFRP) family.</text>
</comment>
<evidence type="ECO:0000256" key="6">
    <source>
        <dbReference type="ARBA" id="ARBA00022729"/>
    </source>
</evidence>
<reference evidence="14" key="1">
    <citation type="journal article" date="2020" name="Nat. Ecol. Evol.">
        <title>Deeply conserved synteny resolves early events in vertebrate evolution.</title>
        <authorList>
            <person name="Simakov O."/>
            <person name="Marletaz F."/>
            <person name="Yue J.X."/>
            <person name="O'Connell B."/>
            <person name="Jenkins J."/>
            <person name="Brandt A."/>
            <person name="Calef R."/>
            <person name="Tung C.H."/>
            <person name="Huang T.K."/>
            <person name="Schmutz J."/>
            <person name="Satoh N."/>
            <person name="Yu J.K."/>
            <person name="Putnam N.H."/>
            <person name="Green R.E."/>
            <person name="Rokhsar D.S."/>
        </authorList>
    </citation>
    <scope>NUCLEOTIDE SEQUENCE [LARGE SCALE GENOMIC DNA]</scope>
    <source>
        <strain evidence="14">S238N-H82</strain>
    </source>
</reference>
<dbReference type="KEGG" id="bfo:118413466"/>
<dbReference type="Gene3D" id="2.40.50.120">
    <property type="match status" value="1"/>
</dbReference>
<dbReference type="PROSITE" id="PS50038">
    <property type="entry name" value="FZ"/>
    <property type="match status" value="1"/>
</dbReference>
<evidence type="ECO:0000256" key="4">
    <source>
        <dbReference type="ARBA" id="ARBA00022525"/>
    </source>
</evidence>
<sequence>MRGRGNCLRYYFPCKWDRSVDGLSPYSESAGRPDLWLLAAPKAVRMELGLPNLMPLVVASMLLTHCQVQCMDYGYGDRIYNKQPQCTPIPSELTLCRNIAYSQMRLPNLLGHETMTEVLDQAGTWVPLLPKRCHPNTRLFLCSLFAPVCLEHPIYPCRSLCEAVRDGCSPVMSKFGFPWPDMLRCDKFPPDNDLCITTQSGEVDPLPPEVDQPQPVCMACQSNGEGWKDLVAYYCQNDFVIRAKIEQIKITRRDTKIVVGRRKRIMKKTGIRKRDMRRDLTLMLQDSDVCTCDEIQDTKSQFLIMGKKVDKQFIVTVIRQWKRSKDFRKASRSFKKGCQDGGQAEGNTGGRKRGRNRQRN</sequence>
<dbReference type="FunFam" id="2.40.50.120:FF:000006">
    <property type="entry name" value="Secreted frizzled-related protein 2"/>
    <property type="match status" value="1"/>
</dbReference>
<gene>
    <name evidence="15" type="primary">LOC118413466</name>
</gene>
<comment type="subcellular location">
    <subcellularLocation>
        <location evidence="1">Secreted</location>
    </subcellularLocation>
</comment>
<dbReference type="SMART" id="SM00063">
    <property type="entry name" value="FRI"/>
    <property type="match status" value="1"/>
</dbReference>
<dbReference type="InterPro" id="IPR020067">
    <property type="entry name" value="Frizzled_dom"/>
</dbReference>
<evidence type="ECO:0000256" key="10">
    <source>
        <dbReference type="PROSITE-ProRule" id="PRU00090"/>
    </source>
</evidence>
<evidence type="ECO:0000256" key="9">
    <source>
        <dbReference type="ARBA" id="ARBA00070239"/>
    </source>
</evidence>
<dbReference type="GO" id="GO:0060070">
    <property type="term" value="P:canonical Wnt signaling pathway"/>
    <property type="evidence" value="ECO:0000318"/>
    <property type="project" value="GO_Central"/>
</dbReference>
<dbReference type="GO" id="GO:0030154">
    <property type="term" value="P:cell differentiation"/>
    <property type="evidence" value="ECO:0007669"/>
    <property type="project" value="UniProtKB-KW"/>
</dbReference>
<evidence type="ECO:0000259" key="13">
    <source>
        <dbReference type="PROSITE" id="PS50189"/>
    </source>
</evidence>
<feature type="disulfide bond" evidence="10">
    <location>
        <begin position="161"/>
        <end position="185"/>
    </location>
</feature>
<dbReference type="InterPro" id="IPR008993">
    <property type="entry name" value="TIMP-like_OB-fold"/>
</dbReference>
<dbReference type="GO" id="GO:0035567">
    <property type="term" value="P:non-canonical Wnt signaling pathway"/>
    <property type="evidence" value="ECO:0000318"/>
    <property type="project" value="GO_Central"/>
</dbReference>
<name>A0A9J7KZU7_BRAFL</name>
<feature type="domain" description="NTR" evidence="13">
    <location>
        <begin position="217"/>
        <end position="338"/>
    </location>
</feature>
<evidence type="ECO:0000256" key="3">
    <source>
        <dbReference type="ARBA" id="ARBA00022473"/>
    </source>
</evidence>
<evidence type="ECO:0000313" key="15">
    <source>
        <dbReference type="RefSeq" id="XP_035672758.1"/>
    </source>
</evidence>
<dbReference type="RefSeq" id="XP_035672758.1">
    <property type="nucleotide sequence ID" value="XM_035816865.1"/>
</dbReference>
<dbReference type="FunFam" id="1.10.2000.10:FF:000001">
    <property type="entry name" value="secreted frizzled-related protein 2"/>
    <property type="match status" value="1"/>
</dbReference>
<dbReference type="GeneID" id="118413466"/>
<accession>A0A9J7KZU7</accession>
<feature type="domain" description="FZ" evidence="12">
    <location>
        <begin position="81"/>
        <end position="198"/>
    </location>
</feature>
<dbReference type="GO" id="GO:0005615">
    <property type="term" value="C:extracellular space"/>
    <property type="evidence" value="ECO:0000318"/>
    <property type="project" value="GO_Central"/>
</dbReference>
<dbReference type="InterPro" id="IPR001134">
    <property type="entry name" value="Netrin_domain"/>
</dbReference>
<dbReference type="OMA" id="GGQHYDY"/>
<proteinExistence type="inferred from homology"/>
<comment type="caution">
    <text evidence="10">Lacks conserved residue(s) required for the propagation of feature annotation.</text>
</comment>
<dbReference type="Proteomes" id="UP000001554">
    <property type="component" value="Chromosome 4"/>
</dbReference>
<evidence type="ECO:0000256" key="1">
    <source>
        <dbReference type="ARBA" id="ARBA00004613"/>
    </source>
</evidence>
<dbReference type="GO" id="GO:0017147">
    <property type="term" value="F:Wnt-protein binding"/>
    <property type="evidence" value="ECO:0000318"/>
    <property type="project" value="GO_Central"/>
</dbReference>
<evidence type="ECO:0000259" key="12">
    <source>
        <dbReference type="PROSITE" id="PS50038"/>
    </source>
</evidence>
<organism evidence="14 15">
    <name type="scientific">Branchiostoma floridae</name>
    <name type="common">Florida lancelet</name>
    <name type="synonym">Amphioxus</name>
    <dbReference type="NCBI Taxonomy" id="7739"/>
    <lineage>
        <taxon>Eukaryota</taxon>
        <taxon>Metazoa</taxon>
        <taxon>Chordata</taxon>
        <taxon>Cephalochordata</taxon>
        <taxon>Leptocardii</taxon>
        <taxon>Amphioxiformes</taxon>
        <taxon>Branchiostomatidae</taxon>
        <taxon>Branchiostoma</taxon>
    </lineage>
</organism>
<keyword evidence="5" id="KW-0879">Wnt signaling pathway</keyword>
<reference evidence="15" key="2">
    <citation type="submission" date="2025-08" db="UniProtKB">
        <authorList>
            <consortium name="RefSeq"/>
        </authorList>
    </citation>
    <scope>IDENTIFICATION</scope>
    <source>
        <strain evidence="15">S238N-H82</strain>
        <tissue evidence="15">Testes</tissue>
    </source>
</reference>
<dbReference type="PANTHER" id="PTHR11309:SF148">
    <property type="entry name" value="SECRETED FRIZZLED-RELATED PROTEIN 1"/>
    <property type="match status" value="1"/>
</dbReference>
<dbReference type="Pfam" id="PF01759">
    <property type="entry name" value="NTR"/>
    <property type="match status" value="1"/>
</dbReference>
<dbReference type="AlphaFoldDB" id="A0A9J7KZU7"/>
<evidence type="ECO:0000256" key="8">
    <source>
        <dbReference type="ARBA" id="ARBA00023157"/>
    </source>
</evidence>
<dbReference type="SUPFAM" id="SSF50242">
    <property type="entry name" value="TIMP-like"/>
    <property type="match status" value="1"/>
</dbReference>
<keyword evidence="3" id="KW-0217">Developmental protein</keyword>
<dbReference type="InterPro" id="IPR018933">
    <property type="entry name" value="Netrin_module_non-TIMP"/>
</dbReference>
<evidence type="ECO:0000256" key="7">
    <source>
        <dbReference type="ARBA" id="ARBA00022782"/>
    </source>
</evidence>